<protein>
    <submittedName>
        <fullName evidence="13">Uncharacterized protein</fullName>
    </submittedName>
</protein>
<keyword evidence="14" id="KW-1185">Reference proteome</keyword>
<evidence type="ECO:0000256" key="7">
    <source>
        <dbReference type="PROSITE-ProRule" id="PRU00076"/>
    </source>
</evidence>
<evidence type="ECO:0000256" key="2">
    <source>
        <dbReference type="ARBA" id="ARBA00022692"/>
    </source>
</evidence>
<dbReference type="PROSITE" id="PS50262">
    <property type="entry name" value="G_PROTEIN_RECEP_F1_2"/>
    <property type="match status" value="1"/>
</dbReference>
<feature type="transmembrane region" description="Helical" evidence="9">
    <location>
        <begin position="1350"/>
        <end position="1368"/>
    </location>
</feature>
<evidence type="ECO:0000256" key="5">
    <source>
        <dbReference type="ARBA" id="ARBA00023136"/>
    </source>
</evidence>
<evidence type="ECO:0000259" key="10">
    <source>
        <dbReference type="PROSITE" id="PS50026"/>
    </source>
</evidence>
<keyword evidence="5 9" id="KW-0472">Membrane</keyword>
<keyword evidence="7" id="KW-0245">EGF-like domain</keyword>
<feature type="domain" description="EGF-like" evidence="10">
    <location>
        <begin position="993"/>
        <end position="1035"/>
    </location>
</feature>
<dbReference type="Gene3D" id="2.10.25.10">
    <property type="entry name" value="Laminin"/>
    <property type="match status" value="1"/>
</dbReference>
<evidence type="ECO:0000313" key="13">
    <source>
        <dbReference type="EMBL" id="CAF1486441.1"/>
    </source>
</evidence>
<dbReference type="OrthoDB" id="9990982at2759"/>
<keyword evidence="3" id="KW-0677">Repeat</keyword>
<keyword evidence="4 9" id="KW-1133">Transmembrane helix</keyword>
<dbReference type="Proteomes" id="UP000663877">
    <property type="component" value="Unassembled WGS sequence"/>
</dbReference>
<dbReference type="InterPro" id="IPR000742">
    <property type="entry name" value="EGF"/>
</dbReference>
<keyword evidence="6 7" id="KW-1015">Disulfide bond</keyword>
<dbReference type="Proteomes" id="UP000663832">
    <property type="component" value="Unassembled WGS sequence"/>
</dbReference>
<evidence type="ECO:0000256" key="8">
    <source>
        <dbReference type="PROSITE-ProRule" id="PRU00124"/>
    </source>
</evidence>
<dbReference type="SUPFAM" id="SSF57196">
    <property type="entry name" value="EGF/Laminin"/>
    <property type="match status" value="2"/>
</dbReference>
<dbReference type="Pfam" id="PF00057">
    <property type="entry name" value="Ldl_recept_a"/>
    <property type="match status" value="1"/>
</dbReference>
<feature type="disulfide bond" evidence="8">
    <location>
        <begin position="217"/>
        <end position="229"/>
    </location>
</feature>
<sequence length="1574" mass="183980">MFDIKYLFYFIFLQWRFATPQINLYFTNQVSENINNNSGVQHNCLRTINLQEKSRQLMSYCLSESISNLNVMNDNSFQTLTFGELSEKKITSEKLYQWSTPIDIIEDYQFYLISNDSSLEKQVFYNCTLPRFGSHCQYEFDNYQPDYSSLSEIIHNFYDYDNYQYNPTNLTCYTHLNCTRSNFPSCLDWSEICDGKIDCINGEYDEEHCWQLELNECKENEYQCFNGMCIPYSFLRDDSLNPDCLDESDEHIPEFNNNHDTFQPLFHCEDVVCDRTFLTSSCVKKRQEFLIKSIFSIKNDFVSDECWTAFQCFLAIPNQDYPSYDYLPSECIQKIQEKCLDMFFIPNIPVLFGHIYTAYTKNDTQYTENPIIPYLCYKKIDFDYFSNTISKVSFQNTTCFRSKSIQENIYPTHIWNEKYFNVINELYMKLKTYNPIVNFPSNICNKSNIYQCINSTKCISINRLMNTVNDCPYNDDENMFDSNDIYILTKIKQNYYKCQTSDKYIHQSQLQDDECHCGITQFDWCEDWHSEFKDSFPIVISFQTICDKFTELFPIVTQEKNETDETECEKWECNNIYTHCDGLCNCLNGEDEIDCNSSPTLFNCSSNTRICVLPDTNQFTCLSINKINDGIVDCLGGTDEPIRYQIDDQRDHYYLFYCNTTQYSSHYISDDLLCTGKPECNNGDDEHFCQKNRTCSTSGGICSNPEYKLCTSNVEQFLCEHAKIRMKKNIKYFAINQIIKSPTKSEINNRIDTRRLFPMSSKIQKSFKYGSHCHRGLELRVWLNNLTRITCFCPPSFYGNQCQYQNQRLSLTLQFQTLSDSLQISFVILIRLIDNNNQQIIHSYEQLNYLSIRDCKTKFNFYLIYSTRPKDLTNNYSVQIDIYEKFSLIHRGSLLYPIHFSFLPVHRLAFFINIPQRNDKNCANTKCHHGKCIKYLNNPKTFCQCDRGWIGQDCSIENNCTCSSDSLCIGITINNRPICICPVNKFGSRCFITDTTCENSSCKNNGLCLSNDGYIINDHNWMCICQKGFSGDQCKIVNNKLIISFSNDIKLKLSESIFIHFIEVQKDNPPKRASTLQTIHSTQNSIIIYWSQPFHLVFIEFINKIYYLAVIQDAYIESTTIVQTINSFDRCASISELFNKSFIQLHLIRRIKYYHLPCQNQSLNLSCFYDDVHFCLCYNHGQKRLANCFKFIHNMTFNCFGQSECENEGQCFQDSQDCPKRSMCICRPCFFGGRCQLSTNGFGLSLDAILGYHITPNISFLKQTAIVKFSLALTIIFVILGLINGILSLITFKNKTVREIGCGLFLLGSSITTFLIMILLGLKFFILLFAQMSILSNELFLKIQCYLLDFLIRICLNMYQWLNACVAIERAATVIQGTGFVKKKSKQIAKRIILILIIIIIATSIHDPIYRRLIVEINNIDDLKRIWCIVNYSSNLQIYNTTMNTIHFFAPFIINFISAIILVTKKSRQQTNVHINQKYIDILREQFKQHKHLFIAPVVLVIVGLPRLITSYLSKCMKSTNDAWLYLIGYYISFIPPMITFLVFVLPSKFYTKEYKKAIVQYRTNIRQRFNNIL</sequence>
<dbReference type="Gene3D" id="1.20.1070.10">
    <property type="entry name" value="Rhodopsin 7-helix transmembrane proteins"/>
    <property type="match status" value="1"/>
</dbReference>
<dbReference type="SMART" id="SM00192">
    <property type="entry name" value="LDLa"/>
    <property type="match status" value="6"/>
</dbReference>
<organism evidence="13 14">
    <name type="scientific">Adineta steineri</name>
    <dbReference type="NCBI Taxonomy" id="433720"/>
    <lineage>
        <taxon>Eukaryota</taxon>
        <taxon>Metazoa</taxon>
        <taxon>Spiralia</taxon>
        <taxon>Gnathifera</taxon>
        <taxon>Rotifera</taxon>
        <taxon>Eurotatoria</taxon>
        <taxon>Bdelloidea</taxon>
        <taxon>Adinetida</taxon>
        <taxon>Adinetidae</taxon>
        <taxon>Adineta</taxon>
    </lineage>
</organism>
<feature type="disulfide bond" evidence="7">
    <location>
        <begin position="945"/>
        <end position="954"/>
    </location>
</feature>
<dbReference type="PROSITE" id="PS00022">
    <property type="entry name" value="EGF_1"/>
    <property type="match status" value="3"/>
</dbReference>
<comment type="caution">
    <text evidence="7">Lacks conserved residue(s) required for the propagation of feature annotation.</text>
</comment>
<dbReference type="InterPro" id="IPR002172">
    <property type="entry name" value="LDrepeatLR_classA_rpt"/>
</dbReference>
<evidence type="ECO:0000256" key="3">
    <source>
        <dbReference type="ARBA" id="ARBA00022737"/>
    </source>
</evidence>
<dbReference type="GO" id="GO:0005886">
    <property type="term" value="C:plasma membrane"/>
    <property type="evidence" value="ECO:0007669"/>
    <property type="project" value="TreeGrafter"/>
</dbReference>
<dbReference type="CDD" id="cd00112">
    <property type="entry name" value="LDLa"/>
    <property type="match status" value="1"/>
</dbReference>
<comment type="subcellular location">
    <subcellularLocation>
        <location evidence="1">Membrane</location>
        <topology evidence="1">Single-pass membrane protein</topology>
    </subcellularLocation>
</comment>
<feature type="transmembrane region" description="Helical" evidence="9">
    <location>
        <begin position="1524"/>
        <end position="1546"/>
    </location>
</feature>
<evidence type="ECO:0000256" key="9">
    <source>
        <dbReference type="SAM" id="Phobius"/>
    </source>
</evidence>
<feature type="disulfide bond" evidence="7">
    <location>
        <begin position="922"/>
        <end position="932"/>
    </location>
</feature>
<dbReference type="EMBL" id="CAJNOI010000354">
    <property type="protein sequence ID" value="CAF1254143.1"/>
    <property type="molecule type" value="Genomic_DNA"/>
</dbReference>
<evidence type="ECO:0000313" key="14">
    <source>
        <dbReference type="Proteomes" id="UP000663832"/>
    </source>
</evidence>
<dbReference type="SMART" id="SM00181">
    <property type="entry name" value="EGF"/>
    <property type="match status" value="3"/>
</dbReference>
<dbReference type="InterPro" id="IPR036055">
    <property type="entry name" value="LDL_receptor-like_sf"/>
</dbReference>
<dbReference type="PROSITE" id="PS01186">
    <property type="entry name" value="EGF_2"/>
    <property type="match status" value="2"/>
</dbReference>
<feature type="transmembrane region" description="Helical" evidence="9">
    <location>
        <begin position="1388"/>
        <end position="1406"/>
    </location>
</feature>
<feature type="transmembrane region" description="Helical" evidence="9">
    <location>
        <begin position="1493"/>
        <end position="1512"/>
    </location>
</feature>
<evidence type="ECO:0000259" key="11">
    <source>
        <dbReference type="PROSITE" id="PS50262"/>
    </source>
</evidence>
<proteinExistence type="predicted"/>
<dbReference type="SUPFAM" id="SSF81321">
    <property type="entry name" value="Family A G protein-coupled receptor-like"/>
    <property type="match status" value="1"/>
</dbReference>
<dbReference type="InterPro" id="IPR050685">
    <property type="entry name" value="LDLR"/>
</dbReference>
<dbReference type="PROSITE" id="PS50026">
    <property type="entry name" value="EGF_3"/>
    <property type="match status" value="2"/>
</dbReference>
<accession>A0A815SCS7</accession>
<feature type="transmembrane region" description="Helical" evidence="9">
    <location>
        <begin position="1304"/>
        <end position="1330"/>
    </location>
</feature>
<feature type="transmembrane region" description="Helical" evidence="9">
    <location>
        <begin position="1269"/>
        <end position="1292"/>
    </location>
</feature>
<dbReference type="GO" id="GO:0016192">
    <property type="term" value="P:vesicle-mediated transport"/>
    <property type="evidence" value="ECO:0007669"/>
    <property type="project" value="UniProtKB-ARBA"/>
</dbReference>
<dbReference type="InterPro" id="IPR017452">
    <property type="entry name" value="GPCR_Rhodpsn_7TM"/>
</dbReference>
<name>A0A815SCS7_9BILA</name>
<feature type="transmembrane region" description="Helical" evidence="9">
    <location>
        <begin position="1446"/>
        <end position="1464"/>
    </location>
</feature>
<dbReference type="PANTHER" id="PTHR24270">
    <property type="entry name" value="LOW-DENSITY LIPOPROTEIN RECEPTOR-RELATED"/>
    <property type="match status" value="1"/>
</dbReference>
<dbReference type="EMBL" id="CAJNOM010000528">
    <property type="protein sequence ID" value="CAF1486441.1"/>
    <property type="molecule type" value="Genomic_DNA"/>
</dbReference>
<feature type="domain" description="EGF-like" evidence="10">
    <location>
        <begin position="918"/>
        <end position="955"/>
    </location>
</feature>
<evidence type="ECO:0000313" key="12">
    <source>
        <dbReference type="EMBL" id="CAF1254143.1"/>
    </source>
</evidence>
<comment type="caution">
    <text evidence="13">The sequence shown here is derived from an EMBL/GenBank/DDBJ whole genome shotgun (WGS) entry which is preliminary data.</text>
</comment>
<dbReference type="Gene3D" id="4.10.400.10">
    <property type="entry name" value="Low-density Lipoprotein Receptor"/>
    <property type="match status" value="1"/>
</dbReference>
<dbReference type="PRINTS" id="PR00261">
    <property type="entry name" value="LDLRECEPTOR"/>
</dbReference>
<evidence type="ECO:0000256" key="1">
    <source>
        <dbReference type="ARBA" id="ARBA00004167"/>
    </source>
</evidence>
<gene>
    <name evidence="12" type="ORF">BJG266_LOCUS29756</name>
    <name evidence="13" type="ORF">QVE165_LOCUS42585</name>
</gene>
<feature type="disulfide bond" evidence="7">
    <location>
        <begin position="1025"/>
        <end position="1034"/>
    </location>
</feature>
<feature type="domain" description="G-protein coupled receptors family 1 profile" evidence="11">
    <location>
        <begin position="1283"/>
        <end position="1544"/>
    </location>
</feature>
<dbReference type="PROSITE" id="PS50068">
    <property type="entry name" value="LDLRA_2"/>
    <property type="match status" value="1"/>
</dbReference>
<evidence type="ECO:0000256" key="4">
    <source>
        <dbReference type="ARBA" id="ARBA00022989"/>
    </source>
</evidence>
<evidence type="ECO:0000256" key="6">
    <source>
        <dbReference type="ARBA" id="ARBA00023157"/>
    </source>
</evidence>
<keyword evidence="2 9" id="KW-0812">Transmembrane</keyword>
<reference evidence="13" key="1">
    <citation type="submission" date="2021-02" db="EMBL/GenBank/DDBJ databases">
        <authorList>
            <person name="Nowell W R."/>
        </authorList>
    </citation>
    <scope>NUCLEOTIDE SEQUENCE</scope>
</reference>